<sequence>MPLLCVFHRVLWIRTTGFESLAREALHASNPRSTGVDAPAVTLMRVFLTSLGCSYKTRPPGWWVPGEVPPTIKLGLIGRVKSDVLLERRSFFSF</sequence>
<evidence type="ECO:0000313" key="2">
    <source>
        <dbReference type="Proteomes" id="UP000287651"/>
    </source>
</evidence>
<gene>
    <name evidence="1" type="ORF">B296_00022559</name>
</gene>
<proteinExistence type="predicted"/>
<protein>
    <submittedName>
        <fullName evidence="1">Uncharacterized protein</fullName>
    </submittedName>
</protein>
<comment type="caution">
    <text evidence="1">The sequence shown here is derived from an EMBL/GenBank/DDBJ whole genome shotgun (WGS) entry which is preliminary data.</text>
</comment>
<dbReference type="EMBL" id="AMZH03015613">
    <property type="protein sequence ID" value="RRT45765.1"/>
    <property type="molecule type" value="Genomic_DNA"/>
</dbReference>
<evidence type="ECO:0000313" key="1">
    <source>
        <dbReference type="EMBL" id="RRT45765.1"/>
    </source>
</evidence>
<name>A0A426Y1X5_ENSVE</name>
<accession>A0A426Y1X5</accession>
<reference evidence="1 2" key="1">
    <citation type="journal article" date="2014" name="Agronomy (Basel)">
        <title>A Draft Genome Sequence for Ensete ventricosum, the Drought-Tolerant Tree Against Hunger.</title>
        <authorList>
            <person name="Harrison J."/>
            <person name="Moore K.A."/>
            <person name="Paszkiewicz K."/>
            <person name="Jones T."/>
            <person name="Grant M."/>
            <person name="Ambacheew D."/>
            <person name="Muzemil S."/>
            <person name="Studholme D.J."/>
        </authorList>
    </citation>
    <scope>NUCLEOTIDE SEQUENCE [LARGE SCALE GENOMIC DNA]</scope>
</reference>
<dbReference type="AlphaFoldDB" id="A0A426Y1X5"/>
<organism evidence="1 2">
    <name type="scientific">Ensete ventricosum</name>
    <name type="common">Abyssinian banana</name>
    <name type="synonym">Musa ensete</name>
    <dbReference type="NCBI Taxonomy" id="4639"/>
    <lineage>
        <taxon>Eukaryota</taxon>
        <taxon>Viridiplantae</taxon>
        <taxon>Streptophyta</taxon>
        <taxon>Embryophyta</taxon>
        <taxon>Tracheophyta</taxon>
        <taxon>Spermatophyta</taxon>
        <taxon>Magnoliopsida</taxon>
        <taxon>Liliopsida</taxon>
        <taxon>Zingiberales</taxon>
        <taxon>Musaceae</taxon>
        <taxon>Ensete</taxon>
    </lineage>
</organism>
<dbReference type="Proteomes" id="UP000287651">
    <property type="component" value="Unassembled WGS sequence"/>
</dbReference>